<dbReference type="FunCoup" id="A0A2P6NG74">
    <property type="interactions" value="640"/>
</dbReference>
<evidence type="ECO:0000313" key="13">
    <source>
        <dbReference type="EMBL" id="PRP82950.1"/>
    </source>
</evidence>
<evidence type="ECO:0000256" key="1">
    <source>
        <dbReference type="ARBA" id="ARBA00004255"/>
    </source>
</evidence>
<comment type="similarity">
    <text evidence="3 11">Belongs to the COPE family.</text>
</comment>
<dbReference type="SMART" id="SM00028">
    <property type="entry name" value="TPR"/>
    <property type="match status" value="1"/>
</dbReference>
<dbReference type="SUPFAM" id="SSF48452">
    <property type="entry name" value="TPR-like"/>
    <property type="match status" value="1"/>
</dbReference>
<evidence type="ECO:0000256" key="6">
    <source>
        <dbReference type="ARBA" id="ARBA00022892"/>
    </source>
</evidence>
<evidence type="ECO:0000256" key="12">
    <source>
        <dbReference type="PROSITE-ProRule" id="PRU00339"/>
    </source>
</evidence>
<evidence type="ECO:0000256" key="8">
    <source>
        <dbReference type="ARBA" id="ARBA00023034"/>
    </source>
</evidence>
<comment type="caution">
    <text evidence="13">The sequence shown here is derived from an EMBL/GenBank/DDBJ whole genome shotgun (WGS) entry which is preliminary data.</text>
</comment>
<keyword evidence="10 11" id="KW-0968">Cytoplasmic vesicle</keyword>
<keyword evidence="4 11" id="KW-0813">Transport</keyword>
<evidence type="ECO:0000313" key="14">
    <source>
        <dbReference type="Proteomes" id="UP000241769"/>
    </source>
</evidence>
<dbReference type="STRING" id="1890364.A0A2P6NG74"/>
<evidence type="ECO:0000256" key="7">
    <source>
        <dbReference type="ARBA" id="ARBA00022927"/>
    </source>
</evidence>
<keyword evidence="7 11" id="KW-0653">Protein transport</keyword>
<reference evidence="13 14" key="1">
    <citation type="journal article" date="2018" name="Genome Biol. Evol.">
        <title>Multiple Roots of Fruiting Body Formation in Amoebozoa.</title>
        <authorList>
            <person name="Hillmann F."/>
            <person name="Forbes G."/>
            <person name="Novohradska S."/>
            <person name="Ferling I."/>
            <person name="Riege K."/>
            <person name="Groth M."/>
            <person name="Westermann M."/>
            <person name="Marz M."/>
            <person name="Spaller T."/>
            <person name="Winckler T."/>
            <person name="Schaap P."/>
            <person name="Glockner G."/>
        </authorList>
    </citation>
    <scope>NUCLEOTIDE SEQUENCE [LARGE SCALE GENOMIC DNA]</scope>
    <source>
        <strain evidence="13 14">Jena</strain>
    </source>
</reference>
<dbReference type="GO" id="GO:0005198">
    <property type="term" value="F:structural molecule activity"/>
    <property type="evidence" value="ECO:0007669"/>
    <property type="project" value="UniProtKB-UniRule"/>
</dbReference>
<dbReference type="Proteomes" id="UP000241769">
    <property type="component" value="Unassembled WGS sequence"/>
</dbReference>
<evidence type="ECO:0000256" key="9">
    <source>
        <dbReference type="ARBA" id="ARBA00023136"/>
    </source>
</evidence>
<feature type="repeat" description="TPR" evidence="12">
    <location>
        <begin position="207"/>
        <end position="240"/>
    </location>
</feature>
<sequence length="296" mass="33067">MSNAASDLFELINFFVLGNYQAAINEGVSFGTGQLREGDLVLRDFYVYRSYIAQGNYQLVLSEIKDNAPAALQIVKLLATYSYREEAKDGIVNALKEWMKDGVRANDPLQQLIAATIFFAHGNLQDALRCVHQSSNIECLALLAQIYLRINRLDLASKEMRRMEQTDDDHTLTQLTRAWVGIAEGGEKVEEAVQTLTTLSERYGSSATLLNGLGVAALQQQQFGEAEQCFLRALEKKPSDTDAISNLITTYSHQNKSSEVIQRQLNQLASISPQHPTLTSRAALEDQFDRLQKQFA</sequence>
<dbReference type="GO" id="GO:0006891">
    <property type="term" value="P:intra-Golgi vesicle-mediated transport"/>
    <property type="evidence" value="ECO:0007669"/>
    <property type="project" value="TreeGrafter"/>
</dbReference>
<accession>A0A2P6NG74</accession>
<keyword evidence="8 11" id="KW-0333">Golgi apparatus</keyword>
<comment type="function">
    <text evidence="11">The coatomer is a cytosolic protein complex that binds to dilysine motifs and reversibly associates with Golgi non-clathrin-coated vesicles, which further mediate biosynthetic protein transport from the ER, via the Golgi up to the trans Golgi network. The coatomer complex is required for budding from Golgi membranes, and is essential for the retrograde Golgi-to-ER transport of dilysine-tagged proteins.</text>
</comment>
<dbReference type="GO" id="GO:0006890">
    <property type="term" value="P:retrograde vesicle-mediated transport, Golgi to endoplasmic reticulum"/>
    <property type="evidence" value="ECO:0007669"/>
    <property type="project" value="UniProtKB-UniRule"/>
</dbReference>
<dbReference type="InterPro" id="IPR019734">
    <property type="entry name" value="TPR_rpt"/>
</dbReference>
<dbReference type="Gene3D" id="1.25.40.10">
    <property type="entry name" value="Tetratricopeptide repeat domain"/>
    <property type="match status" value="1"/>
</dbReference>
<dbReference type="AlphaFoldDB" id="A0A2P6NG74"/>
<comment type="subcellular location">
    <subcellularLocation>
        <location evidence="2">Cytoplasmic vesicle</location>
        <location evidence="2">COPI-coated vesicle membrane</location>
        <topology evidence="2">Peripheral membrane protein</topology>
        <orientation evidence="2">Cytoplasmic side</orientation>
    </subcellularLocation>
    <subcellularLocation>
        <location evidence="1">Golgi apparatus membrane</location>
        <topology evidence="1">Peripheral membrane protein</topology>
        <orientation evidence="1">Cytoplasmic side</orientation>
    </subcellularLocation>
</comment>
<name>A0A2P6NG74_9EUKA</name>
<dbReference type="PANTHER" id="PTHR10805:SF0">
    <property type="entry name" value="COATOMER SUBUNIT EPSILON"/>
    <property type="match status" value="1"/>
</dbReference>
<dbReference type="GO" id="GO:0000139">
    <property type="term" value="C:Golgi membrane"/>
    <property type="evidence" value="ECO:0007669"/>
    <property type="project" value="UniProtKB-SubCell"/>
</dbReference>
<dbReference type="Pfam" id="PF04733">
    <property type="entry name" value="Coatomer_E"/>
    <property type="match status" value="1"/>
</dbReference>
<evidence type="ECO:0000256" key="4">
    <source>
        <dbReference type="ARBA" id="ARBA00022448"/>
    </source>
</evidence>
<keyword evidence="6 11" id="KW-0931">ER-Golgi transport</keyword>
<dbReference type="InterPro" id="IPR011990">
    <property type="entry name" value="TPR-like_helical_dom_sf"/>
</dbReference>
<dbReference type="InterPro" id="IPR006822">
    <property type="entry name" value="Coatomer_esu"/>
</dbReference>
<dbReference type="InParanoid" id="A0A2P6NG74"/>
<dbReference type="EMBL" id="MDYQ01000093">
    <property type="protein sequence ID" value="PRP82950.1"/>
    <property type="molecule type" value="Genomic_DNA"/>
</dbReference>
<protein>
    <recommendedName>
        <fullName evidence="11">Coatomer subunit epsilon</fullName>
    </recommendedName>
</protein>
<evidence type="ECO:0000256" key="3">
    <source>
        <dbReference type="ARBA" id="ARBA00008827"/>
    </source>
</evidence>
<dbReference type="GO" id="GO:0015031">
    <property type="term" value="P:protein transport"/>
    <property type="evidence" value="ECO:0007669"/>
    <property type="project" value="UniProtKB-UniRule"/>
</dbReference>
<evidence type="ECO:0000256" key="11">
    <source>
        <dbReference type="PIRNR" id="PIRNR016478"/>
    </source>
</evidence>
<evidence type="ECO:0000256" key="2">
    <source>
        <dbReference type="ARBA" id="ARBA00004347"/>
    </source>
</evidence>
<evidence type="ECO:0000256" key="5">
    <source>
        <dbReference type="ARBA" id="ARBA00022490"/>
    </source>
</evidence>
<dbReference type="OrthoDB" id="310217at2759"/>
<dbReference type="PROSITE" id="PS50005">
    <property type="entry name" value="TPR"/>
    <property type="match status" value="1"/>
</dbReference>
<dbReference type="PIRSF" id="PIRSF016478">
    <property type="entry name" value="Coatomer_esu"/>
    <property type="match status" value="1"/>
</dbReference>
<organism evidence="13 14">
    <name type="scientific">Planoprotostelium fungivorum</name>
    <dbReference type="NCBI Taxonomy" id="1890364"/>
    <lineage>
        <taxon>Eukaryota</taxon>
        <taxon>Amoebozoa</taxon>
        <taxon>Evosea</taxon>
        <taxon>Variosea</taxon>
        <taxon>Cavosteliida</taxon>
        <taxon>Cavosteliaceae</taxon>
        <taxon>Planoprotostelium</taxon>
    </lineage>
</organism>
<keyword evidence="12" id="KW-0802">TPR repeat</keyword>
<dbReference type="GO" id="GO:0006888">
    <property type="term" value="P:endoplasmic reticulum to Golgi vesicle-mediated transport"/>
    <property type="evidence" value="ECO:0007669"/>
    <property type="project" value="TreeGrafter"/>
</dbReference>
<evidence type="ECO:0000256" key="10">
    <source>
        <dbReference type="ARBA" id="ARBA00023329"/>
    </source>
</evidence>
<dbReference type="GO" id="GO:0030126">
    <property type="term" value="C:COPI vesicle coat"/>
    <property type="evidence" value="ECO:0007669"/>
    <property type="project" value="TreeGrafter"/>
</dbReference>
<proteinExistence type="inferred from homology"/>
<keyword evidence="5 11" id="KW-0963">Cytoplasm</keyword>
<gene>
    <name evidence="13" type="ORF">PROFUN_06727</name>
</gene>
<keyword evidence="9 11" id="KW-0472">Membrane</keyword>
<dbReference type="PANTHER" id="PTHR10805">
    <property type="entry name" value="COATOMER SUBUNIT EPSILON"/>
    <property type="match status" value="1"/>
</dbReference>
<keyword evidence="14" id="KW-1185">Reference proteome</keyword>